<keyword evidence="3" id="KW-1185">Reference proteome</keyword>
<evidence type="ECO:0000259" key="1">
    <source>
        <dbReference type="Pfam" id="PF04168"/>
    </source>
</evidence>
<dbReference type="Proteomes" id="UP000295554">
    <property type="component" value="Unassembled WGS sequence"/>
</dbReference>
<dbReference type="PANTHER" id="PTHR34595">
    <property type="entry name" value="BLR5612 PROTEIN"/>
    <property type="match status" value="1"/>
</dbReference>
<sequence>MRLLSRVAERLYWMARYMERAEDTARLTQSYSHLYMDTPEGADLGWDVLVNILDGQPAFENRFRVYNEQNVLKFLISDEDNFASIRQSVRAARENVRTTRDVLPEAVWEHVNELYLYTKEHAETSIGRRNRHRFLDEVQGRCQIVAGLVLTTMCRDNAFRFMALGHLLERADMTTRVIDVGAGALLGSGRSNQTIDPLIWGSLLQSLSAMSTYRRNVGPLPEAAPAVEFIFKDPTLPRSLQFCLNSIRGELKQLKHNEQALKTLERARRRLKRFNPAQASWQELHQFIDDIQVDLYNLGENINQSWFLTDPA</sequence>
<feature type="domain" description="DUF403" evidence="1">
    <location>
        <begin position="3"/>
        <end position="307"/>
    </location>
</feature>
<dbReference type="OrthoDB" id="9803532at2"/>
<organism evidence="2 3">
    <name type="scientific">Seongchinamella unica</name>
    <dbReference type="NCBI Taxonomy" id="2547392"/>
    <lineage>
        <taxon>Bacteria</taxon>
        <taxon>Pseudomonadati</taxon>
        <taxon>Pseudomonadota</taxon>
        <taxon>Gammaproteobacteria</taxon>
        <taxon>Cellvibrionales</taxon>
        <taxon>Halieaceae</taxon>
        <taxon>Seongchinamella</taxon>
    </lineage>
</organism>
<comment type="caution">
    <text evidence="2">The sequence shown here is derived from an EMBL/GenBank/DDBJ whole genome shotgun (WGS) entry which is preliminary data.</text>
</comment>
<dbReference type="InterPro" id="IPR007296">
    <property type="entry name" value="DUF403"/>
</dbReference>
<evidence type="ECO:0000313" key="2">
    <source>
        <dbReference type="EMBL" id="TDG12777.1"/>
    </source>
</evidence>
<reference evidence="2 3" key="1">
    <citation type="submission" date="2019-03" db="EMBL/GenBank/DDBJ databases">
        <title>Seongchinamella monodicae gen. nov., sp. nov., a novel member of the Gammaproteobacteria isolated from a tidal mudflat of beach.</title>
        <authorList>
            <person name="Yang H.G."/>
            <person name="Kang J.W."/>
            <person name="Lee S.D."/>
        </authorList>
    </citation>
    <scope>NUCLEOTIDE SEQUENCE [LARGE SCALE GENOMIC DNA]</scope>
    <source>
        <strain evidence="2 3">GH4-78</strain>
    </source>
</reference>
<dbReference type="PANTHER" id="PTHR34595:SF7">
    <property type="entry name" value="SLL1039 PROTEIN"/>
    <property type="match status" value="1"/>
</dbReference>
<proteinExistence type="predicted"/>
<name>A0A4R5LQE5_9GAMM</name>
<dbReference type="EMBL" id="SMSE01000003">
    <property type="protein sequence ID" value="TDG12777.1"/>
    <property type="molecule type" value="Genomic_DNA"/>
</dbReference>
<dbReference type="RefSeq" id="WP_133213886.1">
    <property type="nucleotide sequence ID" value="NZ_SMSE01000003.1"/>
</dbReference>
<evidence type="ECO:0000313" key="3">
    <source>
        <dbReference type="Proteomes" id="UP000295554"/>
    </source>
</evidence>
<dbReference type="AlphaFoldDB" id="A0A4R5LQE5"/>
<dbReference type="InterPro" id="IPR051680">
    <property type="entry name" value="ATP-dep_Glu-Cys_Ligase-2"/>
</dbReference>
<gene>
    <name evidence="2" type="ORF">E2F43_14525</name>
</gene>
<protein>
    <submittedName>
        <fullName evidence="2">Alpha-E domain-containing protein</fullName>
    </submittedName>
</protein>
<dbReference type="Pfam" id="PF04168">
    <property type="entry name" value="Alpha-E"/>
    <property type="match status" value="1"/>
</dbReference>
<accession>A0A4R5LQE5</accession>